<organism evidence="5">
    <name type="scientific">Bacteriophage sp</name>
    <dbReference type="NCBI Taxonomy" id="38018"/>
    <lineage>
        <taxon>Viruses</taxon>
    </lineage>
</organism>
<reference evidence="5" key="1">
    <citation type="journal article" date="2021" name="Proc. Natl. Acad. Sci. U.S.A.">
        <title>A Catalog of Tens of Thousands of Viruses from Human Metagenomes Reveals Hidden Associations with Chronic Diseases.</title>
        <authorList>
            <person name="Tisza M.J."/>
            <person name="Buck C.B."/>
        </authorList>
    </citation>
    <scope>NUCLEOTIDE SEQUENCE</scope>
    <source>
        <strain evidence="5">CtPNe1</strain>
    </source>
</reference>
<keyword evidence="3" id="KW-0233">DNA recombination</keyword>
<dbReference type="InterPro" id="IPR010998">
    <property type="entry name" value="Integrase_recombinase_N"/>
</dbReference>
<comment type="similarity">
    <text evidence="1">Belongs to the 'phage' integrase family.</text>
</comment>
<dbReference type="EMBL" id="BK029947">
    <property type="protein sequence ID" value="DAD56885.1"/>
    <property type="molecule type" value="Genomic_DNA"/>
</dbReference>
<dbReference type="Gene3D" id="1.10.443.10">
    <property type="entry name" value="Intergrase catalytic core"/>
    <property type="match status" value="1"/>
</dbReference>
<dbReference type="InterPro" id="IPR050090">
    <property type="entry name" value="Tyrosine_recombinase_XerCD"/>
</dbReference>
<dbReference type="GO" id="GO:0003677">
    <property type="term" value="F:DNA binding"/>
    <property type="evidence" value="ECO:0007669"/>
    <property type="project" value="UniProtKB-KW"/>
</dbReference>
<evidence type="ECO:0000256" key="3">
    <source>
        <dbReference type="ARBA" id="ARBA00023172"/>
    </source>
</evidence>
<feature type="domain" description="Tyr recombinase" evidence="4">
    <location>
        <begin position="180"/>
        <end position="380"/>
    </location>
</feature>
<protein>
    <submittedName>
        <fullName evidence="5">Integrase</fullName>
    </submittedName>
</protein>
<dbReference type="GO" id="GO:0006310">
    <property type="term" value="P:DNA recombination"/>
    <property type="evidence" value="ECO:0007669"/>
    <property type="project" value="UniProtKB-KW"/>
</dbReference>
<accession>A0A8D9PGQ3</accession>
<evidence type="ECO:0000256" key="2">
    <source>
        <dbReference type="ARBA" id="ARBA00023125"/>
    </source>
</evidence>
<dbReference type="InterPro" id="IPR002104">
    <property type="entry name" value="Integrase_catalytic"/>
</dbReference>
<dbReference type="Gene3D" id="1.10.150.130">
    <property type="match status" value="1"/>
</dbReference>
<keyword evidence="2" id="KW-0238">DNA-binding</keyword>
<name>A0A8D9PGQ3_9VIRU</name>
<dbReference type="InterPro" id="IPR011010">
    <property type="entry name" value="DNA_brk_join_enz"/>
</dbReference>
<dbReference type="CDD" id="cd01189">
    <property type="entry name" value="INT_ICEBs1_C_like"/>
    <property type="match status" value="1"/>
</dbReference>
<dbReference type="InterPro" id="IPR013762">
    <property type="entry name" value="Integrase-like_cat_sf"/>
</dbReference>
<dbReference type="GO" id="GO:0015074">
    <property type="term" value="P:DNA integration"/>
    <property type="evidence" value="ECO:0007669"/>
    <property type="project" value="InterPro"/>
</dbReference>
<dbReference type="PANTHER" id="PTHR30349">
    <property type="entry name" value="PHAGE INTEGRASE-RELATED"/>
    <property type="match status" value="1"/>
</dbReference>
<evidence type="ECO:0000313" key="5">
    <source>
        <dbReference type="EMBL" id="DAD56885.1"/>
    </source>
</evidence>
<evidence type="ECO:0000256" key="1">
    <source>
        <dbReference type="ARBA" id="ARBA00008857"/>
    </source>
</evidence>
<evidence type="ECO:0000259" key="4">
    <source>
        <dbReference type="PROSITE" id="PS51898"/>
    </source>
</evidence>
<dbReference type="SUPFAM" id="SSF56349">
    <property type="entry name" value="DNA breaking-rejoining enzymes"/>
    <property type="match status" value="1"/>
</dbReference>
<dbReference type="Pfam" id="PF00589">
    <property type="entry name" value="Phage_integrase"/>
    <property type="match status" value="1"/>
</dbReference>
<proteinExistence type="inferred from homology"/>
<dbReference type="PROSITE" id="PS51898">
    <property type="entry name" value="TYR_RECOMBINASE"/>
    <property type="match status" value="1"/>
</dbReference>
<sequence length="387" mass="45748">MNERKKYLKAHNNEIWQGKDKKWYTYLPGESTSSGRKLLKRSTQESLEDGIVEHYKKLANEPLVKAVFKEWVDQKLEYHEIKKQSYDKYNDNFARFFTNEAYHMADKKIKYITEDDLECFIKTVIAECKLTHKAYSDMRILINGIFKYAKKKGYTNLSITQFMGDLDLSRRAFTKNVKKKEEQVYFEDEIPRITEYLWQRYDIRSLGLLLMFECGMRAGELSSLKFSDIHNTVLKDGTIKHYISIQRTEIKVRDENGKWAKIVSDYPKSDAGLRDIIIPDKAVNTVKAIRRLNPFGTYMFEEKGERIKEQAFNRKLHKICKALDINYRSTHKVRRAYSVALYDNCVSDTVITEMMGHTSIETTRKYYIYSNKTDRTKIEQVNNAINY</sequence>